<reference evidence="8 9" key="1">
    <citation type="submission" date="2019-01" db="EMBL/GenBank/DDBJ databases">
        <authorList>
            <person name="Ferrante I. M."/>
        </authorList>
    </citation>
    <scope>NUCLEOTIDE SEQUENCE [LARGE SCALE GENOMIC DNA]</scope>
    <source>
        <strain evidence="8 9">B856</strain>
    </source>
</reference>
<dbReference type="Pfam" id="PF02656">
    <property type="entry name" value="DUF202"/>
    <property type="match status" value="1"/>
</dbReference>
<feature type="region of interest" description="Disordered" evidence="5">
    <location>
        <begin position="29"/>
        <end position="57"/>
    </location>
</feature>
<dbReference type="OrthoDB" id="2243669at2759"/>
<keyword evidence="9" id="KW-1185">Reference proteome</keyword>
<dbReference type="InterPro" id="IPR051572">
    <property type="entry name" value="VTC_Complex_Subunit"/>
</dbReference>
<dbReference type="AlphaFoldDB" id="A0A448YWB5"/>
<dbReference type="PANTHER" id="PTHR46140:SF1">
    <property type="entry name" value="VACUOLAR TRANSPORTER CHAPERONE COMPLEX SUBUNIT 4-RELATED"/>
    <property type="match status" value="1"/>
</dbReference>
<evidence type="ECO:0000256" key="6">
    <source>
        <dbReference type="SAM" id="Phobius"/>
    </source>
</evidence>
<keyword evidence="4 6" id="KW-0472">Membrane</keyword>
<feature type="transmembrane region" description="Helical" evidence="6">
    <location>
        <begin position="118"/>
        <end position="136"/>
    </location>
</feature>
<keyword evidence="2 6" id="KW-0812">Transmembrane</keyword>
<comment type="subcellular location">
    <subcellularLocation>
        <location evidence="1">Endomembrane system</location>
        <topology evidence="1">Multi-pass membrane protein</topology>
    </subcellularLocation>
</comment>
<dbReference type="PANTHER" id="PTHR46140">
    <property type="entry name" value="VACUOLAR TRANSPORTER CHAPERONE 1-RELATED"/>
    <property type="match status" value="1"/>
</dbReference>
<keyword evidence="3 6" id="KW-1133">Transmembrane helix</keyword>
<evidence type="ECO:0000256" key="4">
    <source>
        <dbReference type="ARBA" id="ARBA00023136"/>
    </source>
</evidence>
<protein>
    <recommendedName>
        <fullName evidence="7">DUF202 domain-containing protein</fullName>
    </recommendedName>
</protein>
<feature type="domain" description="DUF202" evidence="7">
    <location>
        <begin position="109"/>
        <end position="174"/>
    </location>
</feature>
<evidence type="ECO:0000256" key="5">
    <source>
        <dbReference type="SAM" id="MobiDB-lite"/>
    </source>
</evidence>
<evidence type="ECO:0000256" key="2">
    <source>
        <dbReference type="ARBA" id="ARBA00022692"/>
    </source>
</evidence>
<evidence type="ECO:0000256" key="3">
    <source>
        <dbReference type="ARBA" id="ARBA00022989"/>
    </source>
</evidence>
<evidence type="ECO:0000256" key="1">
    <source>
        <dbReference type="ARBA" id="ARBA00004127"/>
    </source>
</evidence>
<evidence type="ECO:0000313" key="9">
    <source>
        <dbReference type="Proteomes" id="UP000291116"/>
    </source>
</evidence>
<sequence length="215" mass="23853">MTGKESTPLLQKNGDGNNFYFKKLQKEGSSYDSTTDADGGHVVETLPHGSSEEDFAPRALGESIKKQRRPSEPTGIFGKWFGGSKKNDANVSETRMIKPRKAPIKVEPKVFFANERTFLAWMHVSIILAGASVAILTLSDYENIEKQLYGLIMLPVAVAFLVYAMYQYVKRAHMLRNKLPGPYDDTVGPTVLSIMLMVSITAQFAIKMISSANRV</sequence>
<feature type="region of interest" description="Disordered" evidence="5">
    <location>
        <begin position="62"/>
        <end position="81"/>
    </location>
</feature>
<feature type="transmembrane region" description="Helical" evidence="6">
    <location>
        <begin position="148"/>
        <end position="166"/>
    </location>
</feature>
<proteinExistence type="predicted"/>
<evidence type="ECO:0000313" key="8">
    <source>
        <dbReference type="EMBL" id="VEU33989.1"/>
    </source>
</evidence>
<accession>A0A448YWB5</accession>
<evidence type="ECO:0000259" key="7">
    <source>
        <dbReference type="Pfam" id="PF02656"/>
    </source>
</evidence>
<organism evidence="8 9">
    <name type="scientific">Pseudo-nitzschia multistriata</name>
    <dbReference type="NCBI Taxonomy" id="183589"/>
    <lineage>
        <taxon>Eukaryota</taxon>
        <taxon>Sar</taxon>
        <taxon>Stramenopiles</taxon>
        <taxon>Ochrophyta</taxon>
        <taxon>Bacillariophyta</taxon>
        <taxon>Bacillariophyceae</taxon>
        <taxon>Bacillariophycidae</taxon>
        <taxon>Bacillariales</taxon>
        <taxon>Bacillariaceae</taxon>
        <taxon>Pseudo-nitzschia</taxon>
    </lineage>
</organism>
<feature type="transmembrane region" description="Helical" evidence="6">
    <location>
        <begin position="186"/>
        <end position="206"/>
    </location>
</feature>
<dbReference type="InterPro" id="IPR003807">
    <property type="entry name" value="DUF202"/>
</dbReference>
<name>A0A448YWB5_9STRA</name>
<dbReference type="Proteomes" id="UP000291116">
    <property type="component" value="Unassembled WGS sequence"/>
</dbReference>
<dbReference type="GO" id="GO:0012505">
    <property type="term" value="C:endomembrane system"/>
    <property type="evidence" value="ECO:0007669"/>
    <property type="project" value="UniProtKB-SubCell"/>
</dbReference>
<gene>
    <name evidence="8" type="ORF">PSNMU_V1.4_AUG-EV-PASAV3_0007170</name>
</gene>
<dbReference type="EMBL" id="CAACVS010000015">
    <property type="protein sequence ID" value="VEU33989.1"/>
    <property type="molecule type" value="Genomic_DNA"/>
</dbReference>